<name>A0AAV4QB87_9ARAC</name>
<evidence type="ECO:0000256" key="1">
    <source>
        <dbReference type="SAM" id="MobiDB-lite"/>
    </source>
</evidence>
<reference evidence="2 3" key="1">
    <citation type="submission" date="2021-06" db="EMBL/GenBank/DDBJ databases">
        <title>Caerostris darwini draft genome.</title>
        <authorList>
            <person name="Kono N."/>
            <person name="Arakawa K."/>
        </authorList>
    </citation>
    <scope>NUCLEOTIDE SEQUENCE [LARGE SCALE GENOMIC DNA]</scope>
</reference>
<comment type="caution">
    <text evidence="2">The sequence shown here is derived from an EMBL/GenBank/DDBJ whole genome shotgun (WGS) entry which is preliminary data.</text>
</comment>
<proteinExistence type="predicted"/>
<feature type="compositionally biased region" description="Basic and acidic residues" evidence="1">
    <location>
        <begin position="19"/>
        <end position="28"/>
    </location>
</feature>
<dbReference type="Proteomes" id="UP001054837">
    <property type="component" value="Unassembled WGS sequence"/>
</dbReference>
<sequence length="179" mass="20089">MNEQKSKMKRSNPSPAAEGKSRRMESSEKSSGSKGDPLKKSSEKLSSPKSKESAAKHPYKTKWEPTTSSDASVQICPPKKEEALQPPGPPVRIKDLLDNKEKIVDHLFRTVTGTALEELIPDYLKGEGESRILAPSCPRSEKAIATGNFDRIDFQSLLMHVLQLRFPVEFQFWVPLKKR</sequence>
<dbReference type="AlphaFoldDB" id="A0AAV4QB87"/>
<evidence type="ECO:0000313" key="2">
    <source>
        <dbReference type="EMBL" id="GIY05954.1"/>
    </source>
</evidence>
<organism evidence="2 3">
    <name type="scientific">Caerostris darwini</name>
    <dbReference type="NCBI Taxonomy" id="1538125"/>
    <lineage>
        <taxon>Eukaryota</taxon>
        <taxon>Metazoa</taxon>
        <taxon>Ecdysozoa</taxon>
        <taxon>Arthropoda</taxon>
        <taxon>Chelicerata</taxon>
        <taxon>Arachnida</taxon>
        <taxon>Araneae</taxon>
        <taxon>Araneomorphae</taxon>
        <taxon>Entelegynae</taxon>
        <taxon>Araneoidea</taxon>
        <taxon>Araneidae</taxon>
        <taxon>Caerostris</taxon>
    </lineage>
</organism>
<accession>A0AAV4QB87</accession>
<dbReference type="EMBL" id="BPLQ01004155">
    <property type="protein sequence ID" value="GIY05954.1"/>
    <property type="molecule type" value="Genomic_DNA"/>
</dbReference>
<feature type="region of interest" description="Disordered" evidence="1">
    <location>
        <begin position="1"/>
        <end position="91"/>
    </location>
</feature>
<protein>
    <submittedName>
        <fullName evidence="2">Uncharacterized protein</fullName>
    </submittedName>
</protein>
<keyword evidence="3" id="KW-1185">Reference proteome</keyword>
<evidence type="ECO:0000313" key="3">
    <source>
        <dbReference type="Proteomes" id="UP001054837"/>
    </source>
</evidence>
<gene>
    <name evidence="2" type="ORF">CDAR_297021</name>
</gene>